<evidence type="ECO:0000313" key="6">
    <source>
        <dbReference type="EMBL" id="KUG16979.1"/>
    </source>
</evidence>
<protein>
    <recommendedName>
        <fullName evidence="7">Rhomboid family protein</fullName>
    </recommendedName>
</protein>
<evidence type="ECO:0000256" key="2">
    <source>
        <dbReference type="ARBA" id="ARBA00022692"/>
    </source>
</evidence>
<dbReference type="Gene3D" id="1.20.1540.10">
    <property type="entry name" value="Rhomboid-like"/>
    <property type="match status" value="1"/>
</dbReference>
<dbReference type="GO" id="GO:0016020">
    <property type="term" value="C:membrane"/>
    <property type="evidence" value="ECO:0007669"/>
    <property type="project" value="UniProtKB-SubCell"/>
</dbReference>
<evidence type="ECO:0008006" key="7">
    <source>
        <dbReference type="Google" id="ProtNLM"/>
    </source>
</evidence>
<evidence type="ECO:0000256" key="5">
    <source>
        <dbReference type="SAM" id="Phobius"/>
    </source>
</evidence>
<feature type="transmembrane region" description="Helical" evidence="5">
    <location>
        <begin position="18"/>
        <end position="39"/>
    </location>
</feature>
<keyword evidence="4 5" id="KW-0472">Membrane</keyword>
<feature type="transmembrane region" description="Helical" evidence="5">
    <location>
        <begin position="71"/>
        <end position="89"/>
    </location>
</feature>
<gene>
    <name evidence="6" type="ORF">ASZ90_013342</name>
</gene>
<sequence length="99" mass="11111">MFAPVGTEEIIPRRSFPIVTAVIVAINVLFFIYEIYILITDGSQGLNSFFNTFGLVPADVTSVQSSMLPPYSTFFTSMFIHAGILHYPLQYGLSGRIWR</sequence>
<accession>A0A0W8F996</accession>
<proteinExistence type="predicted"/>
<keyword evidence="3 5" id="KW-1133">Transmembrane helix</keyword>
<dbReference type="EMBL" id="LNQE01001471">
    <property type="protein sequence ID" value="KUG16979.1"/>
    <property type="molecule type" value="Genomic_DNA"/>
</dbReference>
<comment type="subcellular location">
    <subcellularLocation>
        <location evidence="1">Membrane</location>
        <topology evidence="1">Multi-pass membrane protein</topology>
    </subcellularLocation>
</comment>
<evidence type="ECO:0000256" key="1">
    <source>
        <dbReference type="ARBA" id="ARBA00004141"/>
    </source>
</evidence>
<dbReference type="InterPro" id="IPR035952">
    <property type="entry name" value="Rhomboid-like_sf"/>
</dbReference>
<comment type="caution">
    <text evidence="6">The sequence shown here is derived from an EMBL/GenBank/DDBJ whole genome shotgun (WGS) entry which is preliminary data.</text>
</comment>
<evidence type="ECO:0000256" key="4">
    <source>
        <dbReference type="ARBA" id="ARBA00023136"/>
    </source>
</evidence>
<organism evidence="6">
    <name type="scientific">hydrocarbon metagenome</name>
    <dbReference type="NCBI Taxonomy" id="938273"/>
    <lineage>
        <taxon>unclassified sequences</taxon>
        <taxon>metagenomes</taxon>
        <taxon>ecological metagenomes</taxon>
    </lineage>
</organism>
<evidence type="ECO:0000256" key="3">
    <source>
        <dbReference type="ARBA" id="ARBA00022989"/>
    </source>
</evidence>
<name>A0A0W8F996_9ZZZZ</name>
<keyword evidence="2 5" id="KW-0812">Transmembrane</keyword>
<dbReference type="AlphaFoldDB" id="A0A0W8F996"/>
<dbReference type="SUPFAM" id="SSF144091">
    <property type="entry name" value="Rhomboid-like"/>
    <property type="match status" value="1"/>
</dbReference>
<reference evidence="6" key="1">
    <citation type="journal article" date="2015" name="Proc. Natl. Acad. Sci. U.S.A.">
        <title>Networks of energetic and metabolic interactions define dynamics in microbial communities.</title>
        <authorList>
            <person name="Embree M."/>
            <person name="Liu J.K."/>
            <person name="Al-Bassam M.M."/>
            <person name="Zengler K."/>
        </authorList>
    </citation>
    <scope>NUCLEOTIDE SEQUENCE</scope>
</reference>